<accession>A0ABS3LCL0</accession>
<feature type="transmembrane region" description="Helical" evidence="1">
    <location>
        <begin position="113"/>
        <end position="131"/>
    </location>
</feature>
<gene>
    <name evidence="2" type="ORF">JZO70_14435</name>
</gene>
<proteinExistence type="predicted"/>
<dbReference type="Proteomes" id="UP000664601">
    <property type="component" value="Unassembled WGS sequence"/>
</dbReference>
<evidence type="ECO:0000313" key="3">
    <source>
        <dbReference type="Proteomes" id="UP000664601"/>
    </source>
</evidence>
<reference evidence="2 3" key="1">
    <citation type="submission" date="2021-03" db="EMBL/GenBank/DDBJ databases">
        <title>Enterococcal diversity collection.</title>
        <authorList>
            <person name="Gilmore M.S."/>
            <person name="Schwartzman J."/>
            <person name="Van Tyne D."/>
            <person name="Martin M."/>
            <person name="Earl A.M."/>
            <person name="Manson A.L."/>
            <person name="Straub T."/>
            <person name="Salamzade R."/>
            <person name="Saavedra J."/>
            <person name="Lebreton F."/>
            <person name="Prichula J."/>
            <person name="Schaufler K."/>
            <person name="Gaca A."/>
            <person name="Sgardioli B."/>
            <person name="Wagenaar J."/>
            <person name="Strong T."/>
        </authorList>
    </citation>
    <scope>NUCLEOTIDE SEQUENCE [LARGE SCALE GENOMIC DNA]</scope>
    <source>
        <strain evidence="2 3">669A</strain>
    </source>
</reference>
<dbReference type="RefSeq" id="WP_207674329.1">
    <property type="nucleotide sequence ID" value="NZ_JAFREM010000023.1"/>
</dbReference>
<keyword evidence="1" id="KW-0472">Membrane</keyword>
<feature type="transmembrane region" description="Helical" evidence="1">
    <location>
        <begin position="18"/>
        <end position="42"/>
    </location>
</feature>
<keyword evidence="1" id="KW-1133">Transmembrane helix</keyword>
<protein>
    <submittedName>
        <fullName evidence="2">Uncharacterized protein</fullName>
    </submittedName>
</protein>
<keyword evidence="3" id="KW-1185">Reference proteome</keyword>
<feature type="transmembrane region" description="Helical" evidence="1">
    <location>
        <begin position="182"/>
        <end position="208"/>
    </location>
</feature>
<evidence type="ECO:0000256" key="1">
    <source>
        <dbReference type="SAM" id="Phobius"/>
    </source>
</evidence>
<name>A0ABS3LCL0_9ENTE</name>
<keyword evidence="1" id="KW-0812">Transmembrane</keyword>
<sequence>MSSLQTALNDLTKSKLSFYLTFAFASIALFALTTLLLLYSMISQLHANLATYDIQLFTNGEVEEIQSYFADWFMYSCLAIVVILLVSFMVLFIKRKNVMDYFSHNPLSFSLQLLIVILLAVFLLMALFVIFESSYQQFLQRFYQYSLDRFNDLPSFVLSNGDSGFAFSVRWPLSLDISSRTFFQMFMTSLVKAGSLLAVLVLPVSLFFRGLISRKTSRARSALEHR</sequence>
<organism evidence="2 3">
    <name type="scientific">Candidatus Enterococcus moelleringii</name>
    <dbReference type="NCBI Taxonomy" id="2815325"/>
    <lineage>
        <taxon>Bacteria</taxon>
        <taxon>Bacillati</taxon>
        <taxon>Bacillota</taxon>
        <taxon>Bacilli</taxon>
        <taxon>Lactobacillales</taxon>
        <taxon>Enterococcaceae</taxon>
        <taxon>Enterococcus</taxon>
    </lineage>
</organism>
<dbReference type="EMBL" id="JAFREM010000023">
    <property type="protein sequence ID" value="MBO1307372.1"/>
    <property type="molecule type" value="Genomic_DNA"/>
</dbReference>
<evidence type="ECO:0000313" key="2">
    <source>
        <dbReference type="EMBL" id="MBO1307372.1"/>
    </source>
</evidence>
<feature type="transmembrane region" description="Helical" evidence="1">
    <location>
        <begin position="72"/>
        <end position="93"/>
    </location>
</feature>
<comment type="caution">
    <text evidence="2">The sequence shown here is derived from an EMBL/GenBank/DDBJ whole genome shotgun (WGS) entry which is preliminary data.</text>
</comment>